<reference evidence="2" key="1">
    <citation type="journal article" date="2021" name="Front. Microbiol.">
        <title>Comprehensive Comparative Genomics and Phenotyping of Methylobacterium Species.</title>
        <authorList>
            <person name="Alessa O."/>
            <person name="Ogura Y."/>
            <person name="Fujitani Y."/>
            <person name="Takami H."/>
            <person name="Hayashi T."/>
            <person name="Sahin N."/>
            <person name="Tani A."/>
        </authorList>
    </citation>
    <scope>NUCLEOTIDE SEQUENCE</scope>
    <source>
        <strain evidence="2">DSM 19015</strain>
    </source>
</reference>
<reference evidence="2" key="2">
    <citation type="submission" date="2021-08" db="EMBL/GenBank/DDBJ databases">
        <authorList>
            <person name="Tani A."/>
            <person name="Ola A."/>
            <person name="Ogura Y."/>
            <person name="Katsura K."/>
            <person name="Hayashi T."/>
        </authorList>
    </citation>
    <scope>NUCLEOTIDE SEQUENCE</scope>
    <source>
        <strain evidence="2">DSM 19015</strain>
    </source>
</reference>
<organism evidence="2 3">
    <name type="scientific">Methylobacterium iners</name>
    <dbReference type="NCBI Taxonomy" id="418707"/>
    <lineage>
        <taxon>Bacteria</taxon>
        <taxon>Pseudomonadati</taxon>
        <taxon>Pseudomonadota</taxon>
        <taxon>Alphaproteobacteria</taxon>
        <taxon>Hyphomicrobiales</taxon>
        <taxon>Methylobacteriaceae</taxon>
        <taxon>Methylobacterium</taxon>
    </lineage>
</organism>
<accession>A0ABQ4RYX5</accession>
<keyword evidence="1" id="KW-0812">Transmembrane</keyword>
<name>A0ABQ4RYX5_9HYPH</name>
<keyword evidence="3" id="KW-1185">Reference proteome</keyword>
<evidence type="ECO:0000256" key="1">
    <source>
        <dbReference type="SAM" id="Phobius"/>
    </source>
</evidence>
<evidence type="ECO:0000313" key="3">
    <source>
        <dbReference type="Proteomes" id="UP001055125"/>
    </source>
</evidence>
<protein>
    <submittedName>
        <fullName evidence="2">Uncharacterized protein</fullName>
    </submittedName>
</protein>
<keyword evidence="1" id="KW-0472">Membrane</keyword>
<comment type="caution">
    <text evidence="2">The sequence shown here is derived from an EMBL/GenBank/DDBJ whole genome shotgun (WGS) entry which is preliminary data.</text>
</comment>
<dbReference type="RefSeq" id="WP_238245178.1">
    <property type="nucleotide sequence ID" value="NZ_BPQP01000050.1"/>
</dbReference>
<proteinExistence type="predicted"/>
<gene>
    <name evidence="2" type="ORF">OCOJLMKI_3269</name>
</gene>
<dbReference type="EMBL" id="BPQP01000050">
    <property type="protein sequence ID" value="GJD96051.1"/>
    <property type="molecule type" value="Genomic_DNA"/>
</dbReference>
<sequence length="52" mass="5519">MVEPSADTHTTRLSWPVWVGGAAFIITAGTAFVLWGIRGGVIILDLIATSCF</sequence>
<dbReference type="Proteomes" id="UP001055125">
    <property type="component" value="Unassembled WGS sequence"/>
</dbReference>
<feature type="transmembrane region" description="Helical" evidence="1">
    <location>
        <begin position="15"/>
        <end position="37"/>
    </location>
</feature>
<keyword evidence="1" id="KW-1133">Transmembrane helix</keyword>
<evidence type="ECO:0000313" key="2">
    <source>
        <dbReference type="EMBL" id="GJD96051.1"/>
    </source>
</evidence>